<evidence type="ECO:0000313" key="4">
    <source>
        <dbReference type="Proteomes" id="UP000673691"/>
    </source>
</evidence>
<protein>
    <submittedName>
        <fullName evidence="3">Uncharacterized protein</fullName>
    </submittedName>
</protein>
<dbReference type="AlphaFoldDB" id="A0A8H7ZLJ6"/>
<keyword evidence="4" id="KW-1185">Reference proteome</keyword>
<dbReference type="Proteomes" id="UP000673691">
    <property type="component" value="Unassembled WGS sequence"/>
</dbReference>
<accession>A0A8H7ZLJ6</accession>
<dbReference type="OrthoDB" id="441129at2759"/>
<evidence type="ECO:0000313" key="3">
    <source>
        <dbReference type="EMBL" id="KAG5455359.1"/>
    </source>
</evidence>
<keyword evidence="1" id="KW-0175">Coiled coil</keyword>
<dbReference type="EMBL" id="JAEFCI010013508">
    <property type="protein sequence ID" value="KAG5455359.1"/>
    <property type="molecule type" value="Genomic_DNA"/>
</dbReference>
<gene>
    <name evidence="3" type="ORF">BJ554DRAFT_5247</name>
</gene>
<feature type="coiled-coil region" evidence="1">
    <location>
        <begin position="95"/>
        <end position="157"/>
    </location>
</feature>
<organism evidence="3 4">
    <name type="scientific">Olpidium bornovanus</name>
    <dbReference type="NCBI Taxonomy" id="278681"/>
    <lineage>
        <taxon>Eukaryota</taxon>
        <taxon>Fungi</taxon>
        <taxon>Fungi incertae sedis</taxon>
        <taxon>Olpidiomycota</taxon>
        <taxon>Olpidiomycotina</taxon>
        <taxon>Olpidiomycetes</taxon>
        <taxon>Olpidiales</taxon>
        <taxon>Olpidiaceae</taxon>
        <taxon>Olpidium</taxon>
    </lineage>
</organism>
<dbReference type="PANTHER" id="PTHR14845:SF5">
    <property type="entry name" value="BASAL BODY-ORIENTATION FACTOR 1"/>
    <property type="match status" value="1"/>
</dbReference>
<comment type="caution">
    <text evidence="3">The sequence shown here is derived from an EMBL/GenBank/DDBJ whole genome shotgun (WGS) entry which is preliminary data.</text>
</comment>
<evidence type="ECO:0000256" key="2">
    <source>
        <dbReference type="SAM" id="MobiDB-lite"/>
    </source>
</evidence>
<dbReference type="PANTHER" id="PTHR14845">
    <property type="entry name" value="COILED-COIL DOMAIN-CONTAINING 166"/>
    <property type="match status" value="1"/>
</dbReference>
<sequence length="207" mass="23835">MRARGLGQDEDERGSPRIVRPAGKRRSEGEGQFSSGGVGVPARRQARKRRLKGQTSKTQMEVIAAVKREAEKYVEEFGAQQQIIAEEQSAFEDTMDNLSENYQRQIADIQAVIAEKDAQIKVSQEDLSLMKDFRLKRDELVKELEQLKTEIHENDRRHTEQITKMERRFFEEKVRLQKDANKKIQELAAKAHKVSTRADLFGPLDIL</sequence>
<proteinExistence type="predicted"/>
<name>A0A8H7ZLJ6_9FUNG</name>
<feature type="region of interest" description="Disordered" evidence="2">
    <location>
        <begin position="1"/>
        <end position="58"/>
    </location>
</feature>
<evidence type="ECO:0000256" key="1">
    <source>
        <dbReference type="SAM" id="Coils"/>
    </source>
</evidence>
<reference evidence="3 4" key="1">
    <citation type="journal article" name="Sci. Rep.">
        <title>Genome-scale phylogenetic analyses confirm Olpidium as the closest living zoosporic fungus to the non-flagellated, terrestrial fungi.</title>
        <authorList>
            <person name="Chang Y."/>
            <person name="Rochon D."/>
            <person name="Sekimoto S."/>
            <person name="Wang Y."/>
            <person name="Chovatia M."/>
            <person name="Sandor L."/>
            <person name="Salamov A."/>
            <person name="Grigoriev I.V."/>
            <person name="Stajich J.E."/>
            <person name="Spatafora J.W."/>
        </authorList>
    </citation>
    <scope>NUCLEOTIDE SEQUENCE [LARGE SCALE GENOMIC DNA]</scope>
    <source>
        <strain evidence="3">S191</strain>
    </source>
</reference>